<sequence>MADITEIVATIGTANTFAGGTNNPVYLGIAGREFRLDTAGSDFQAGATDTFILGSGSNVTNANVNDPTSPQLTEPDLDLFPVYIRLDGTDEWCLGEATVTVNGTHVFTNPNLAGGAANQQIWLAGQGGTVWYLRRTAGTPLPSPASGTLGGHVARGSVDQYGNIHGGSGNFTVHKVSLGTFQIVFSTPFAGIPSATATIWAKTNIWNIEDQIQIASIDTNSVIIKTSDNLFRPADRDFNFIVIG</sequence>
<keyword evidence="2" id="KW-1185">Reference proteome</keyword>
<dbReference type="SUPFAM" id="SSF49723">
    <property type="entry name" value="Lipase/lipooxygenase domain (PLAT/LH2 domain)"/>
    <property type="match status" value="1"/>
</dbReference>
<dbReference type="Proteomes" id="UP001501000">
    <property type="component" value="Unassembled WGS sequence"/>
</dbReference>
<dbReference type="InterPro" id="IPR036392">
    <property type="entry name" value="PLAT/LH2_dom_sf"/>
</dbReference>
<reference evidence="2" key="1">
    <citation type="journal article" date="2019" name="Int. J. Syst. Evol. Microbiol.">
        <title>The Global Catalogue of Microorganisms (GCM) 10K type strain sequencing project: providing services to taxonomists for standard genome sequencing and annotation.</title>
        <authorList>
            <consortium name="The Broad Institute Genomics Platform"/>
            <consortium name="The Broad Institute Genome Sequencing Center for Infectious Disease"/>
            <person name="Wu L."/>
            <person name="Ma J."/>
        </authorList>
    </citation>
    <scope>NUCLEOTIDE SEQUENCE [LARGE SCALE GENOMIC DNA]</scope>
    <source>
        <strain evidence="2">JCM 16956</strain>
    </source>
</reference>
<gene>
    <name evidence="1" type="ORF">GCM10022244_13250</name>
</gene>
<protein>
    <recommendedName>
        <fullName evidence="3">Minor tail protein</fullName>
    </recommendedName>
</protein>
<evidence type="ECO:0000313" key="2">
    <source>
        <dbReference type="Proteomes" id="UP001501000"/>
    </source>
</evidence>
<proteinExistence type="predicted"/>
<organism evidence="1 2">
    <name type="scientific">Streptomyces gulbargensis</name>
    <dbReference type="NCBI Taxonomy" id="364901"/>
    <lineage>
        <taxon>Bacteria</taxon>
        <taxon>Bacillati</taxon>
        <taxon>Actinomycetota</taxon>
        <taxon>Actinomycetes</taxon>
        <taxon>Kitasatosporales</taxon>
        <taxon>Streptomycetaceae</taxon>
        <taxon>Streptomyces</taxon>
    </lineage>
</organism>
<accession>A0ABP7LLQ3</accession>
<evidence type="ECO:0008006" key="3">
    <source>
        <dbReference type="Google" id="ProtNLM"/>
    </source>
</evidence>
<evidence type="ECO:0000313" key="1">
    <source>
        <dbReference type="EMBL" id="GAA3904407.1"/>
    </source>
</evidence>
<dbReference type="Gene3D" id="2.60.60.20">
    <property type="entry name" value="PLAT/LH2 domain"/>
    <property type="match status" value="1"/>
</dbReference>
<dbReference type="EMBL" id="BAABAJ010000003">
    <property type="protein sequence ID" value="GAA3904407.1"/>
    <property type="molecule type" value="Genomic_DNA"/>
</dbReference>
<name>A0ABP7LLQ3_9ACTN</name>
<comment type="caution">
    <text evidence="1">The sequence shown here is derived from an EMBL/GenBank/DDBJ whole genome shotgun (WGS) entry which is preliminary data.</text>
</comment>
<dbReference type="RefSeq" id="WP_345279432.1">
    <property type="nucleotide sequence ID" value="NZ_BAABAJ010000003.1"/>
</dbReference>